<reference evidence="4" key="1">
    <citation type="submission" date="2019-08" db="EMBL/GenBank/DDBJ databases">
        <authorList>
            <person name="Kucharzyk K."/>
            <person name="Murdoch R.W."/>
            <person name="Higgins S."/>
            <person name="Loffler F."/>
        </authorList>
    </citation>
    <scope>NUCLEOTIDE SEQUENCE</scope>
</reference>
<name>A0A644UEG1_9ZZZZ</name>
<evidence type="ECO:0000313" key="4">
    <source>
        <dbReference type="EMBL" id="MPL77239.1"/>
    </source>
</evidence>
<dbReference type="NCBIfam" id="TIGR04183">
    <property type="entry name" value="Por_Secre_tail"/>
    <property type="match status" value="1"/>
</dbReference>
<organism evidence="4">
    <name type="scientific">bioreactor metagenome</name>
    <dbReference type="NCBI Taxonomy" id="1076179"/>
    <lineage>
        <taxon>unclassified sequences</taxon>
        <taxon>metagenomes</taxon>
        <taxon>ecological metagenomes</taxon>
    </lineage>
</organism>
<dbReference type="Gene3D" id="2.60.120.260">
    <property type="entry name" value="Galactose-binding domain-like"/>
    <property type="match status" value="1"/>
</dbReference>
<dbReference type="EMBL" id="VSSQ01000105">
    <property type="protein sequence ID" value="MPL77239.1"/>
    <property type="molecule type" value="Genomic_DNA"/>
</dbReference>
<proteinExistence type="predicted"/>
<dbReference type="SUPFAM" id="SSF49785">
    <property type="entry name" value="Galactose-binding domain-like"/>
    <property type="match status" value="1"/>
</dbReference>
<dbReference type="InterPro" id="IPR026444">
    <property type="entry name" value="Secre_tail"/>
</dbReference>
<accession>A0A644UEG1</accession>
<evidence type="ECO:0000259" key="3">
    <source>
        <dbReference type="Pfam" id="PF18962"/>
    </source>
</evidence>
<dbReference type="Pfam" id="PF18962">
    <property type="entry name" value="Por_Secre_tail"/>
    <property type="match status" value="1"/>
</dbReference>
<dbReference type="Pfam" id="PF02018">
    <property type="entry name" value="CBM_4_9"/>
    <property type="match status" value="1"/>
</dbReference>
<keyword evidence="1" id="KW-0378">Hydrolase</keyword>
<gene>
    <name evidence="4" type="ORF">SDC9_23092</name>
</gene>
<protein>
    <recommendedName>
        <fullName evidence="5">Secretion system C-terminal sorting domain-containing protein</fullName>
    </recommendedName>
</protein>
<dbReference type="InterPro" id="IPR008979">
    <property type="entry name" value="Galactose-bd-like_sf"/>
</dbReference>
<comment type="caution">
    <text evidence="4">The sequence shown here is derived from an EMBL/GenBank/DDBJ whole genome shotgun (WGS) entry which is preliminary data.</text>
</comment>
<dbReference type="InterPro" id="IPR003305">
    <property type="entry name" value="CenC_carb-bd"/>
</dbReference>
<feature type="domain" description="CBM-cenC" evidence="2">
    <location>
        <begin position="21"/>
        <end position="142"/>
    </location>
</feature>
<dbReference type="GO" id="GO:0016798">
    <property type="term" value="F:hydrolase activity, acting on glycosyl bonds"/>
    <property type="evidence" value="ECO:0007669"/>
    <property type="project" value="InterPro"/>
</dbReference>
<sequence>MKKTFVLYLFAMLFVNFANSQILYQSDFEVWQNNYPLGWDGLNTSIGQSSVAQSPDAISGTYSLKIQDQFSTSFMYLSSSPFFIMPDKTYEFSFWTKGKGTFLVNIYYGQSETMTIFPREVLNNDDWTEYKIDFTSFILDDSASVELSLGFSNILSANGLLIDNISIKEKGNFNYLDINNILAAIFPTGSLFNSQANLNSVHSGFESSAPLFIVPKSSERASTIFQGNIWVGAKDGNDNLHLAAETFYEKEFSFGPISTNCNSSEFIEKYNKVWKASKAEIQNHIDNYYIGGYVIPQNILDWPANGDTVYGESQRIAPYCDVNSNGYYDPQNGDYPAIRGDQALFFVFNDQNQDHLSTNGEKLGLEFRAMAYAYENSQDEALYNNIFISYEVVNKSQNTYTDTYLGMFTDFDLGYGQDDYIGYDSLLNLAYAYNGRNLDGPSYSAYSGVPPVQGNMLLSQNASKFIYFKNSTDPELGHPSNPNEYYNFLQGKTRTGNPITYGESGTNQSNPPTNYMYSGFPELGTGWNELTLGNEIGDRRGLISYGPFSLTPNEKICFDFAYPFAKDSNATTPEGSLPLLRQRAAAIQTFYNSQNIDCGYNDVSTKDIGMINQNNFKLYPNPSNGKFIVNSLEFIPNSKIEVYSILGTKIFEKEIKSNSQNFELNLNSGLYIYRIKINSSVVKQDKIIIYK</sequence>
<evidence type="ECO:0000259" key="2">
    <source>
        <dbReference type="Pfam" id="PF02018"/>
    </source>
</evidence>
<evidence type="ECO:0000256" key="1">
    <source>
        <dbReference type="ARBA" id="ARBA00022801"/>
    </source>
</evidence>
<evidence type="ECO:0008006" key="5">
    <source>
        <dbReference type="Google" id="ProtNLM"/>
    </source>
</evidence>
<dbReference type="AlphaFoldDB" id="A0A644UEG1"/>
<feature type="domain" description="Secretion system C-terminal sorting" evidence="3">
    <location>
        <begin position="618"/>
        <end position="689"/>
    </location>
</feature>